<protein>
    <submittedName>
        <fullName evidence="1">Uncharacterized protein</fullName>
    </submittedName>
</protein>
<evidence type="ECO:0000313" key="1">
    <source>
        <dbReference type="EMBL" id="KAL2068670.1"/>
    </source>
</evidence>
<gene>
    <name evidence="1" type="ORF">VTL71DRAFT_15008</name>
</gene>
<sequence length="28" mass="2927">MPSGVILINKADSILDIRASVSSINKKG</sequence>
<organism evidence="1 2">
    <name type="scientific">Oculimacula yallundae</name>
    <dbReference type="NCBI Taxonomy" id="86028"/>
    <lineage>
        <taxon>Eukaryota</taxon>
        <taxon>Fungi</taxon>
        <taxon>Dikarya</taxon>
        <taxon>Ascomycota</taxon>
        <taxon>Pezizomycotina</taxon>
        <taxon>Leotiomycetes</taxon>
        <taxon>Helotiales</taxon>
        <taxon>Ploettnerulaceae</taxon>
        <taxon>Oculimacula</taxon>
    </lineage>
</organism>
<dbReference type="Proteomes" id="UP001595075">
    <property type="component" value="Unassembled WGS sequence"/>
</dbReference>
<accession>A0ABR4CFD1</accession>
<dbReference type="EMBL" id="JAZHXI010000008">
    <property type="protein sequence ID" value="KAL2068670.1"/>
    <property type="molecule type" value="Genomic_DNA"/>
</dbReference>
<name>A0ABR4CFD1_9HELO</name>
<reference evidence="1 2" key="1">
    <citation type="journal article" date="2024" name="Commun. Biol.">
        <title>Comparative genomic analysis of thermophilic fungi reveals convergent evolutionary adaptations and gene losses.</title>
        <authorList>
            <person name="Steindorff A.S."/>
            <person name="Aguilar-Pontes M.V."/>
            <person name="Robinson A.J."/>
            <person name="Andreopoulos B."/>
            <person name="LaButti K."/>
            <person name="Kuo A."/>
            <person name="Mondo S."/>
            <person name="Riley R."/>
            <person name="Otillar R."/>
            <person name="Haridas S."/>
            <person name="Lipzen A."/>
            <person name="Grimwood J."/>
            <person name="Schmutz J."/>
            <person name="Clum A."/>
            <person name="Reid I.D."/>
            <person name="Moisan M.C."/>
            <person name="Butler G."/>
            <person name="Nguyen T.T.M."/>
            <person name="Dewar K."/>
            <person name="Conant G."/>
            <person name="Drula E."/>
            <person name="Henrissat B."/>
            <person name="Hansel C."/>
            <person name="Singer S."/>
            <person name="Hutchinson M.I."/>
            <person name="de Vries R.P."/>
            <person name="Natvig D.O."/>
            <person name="Powell A.J."/>
            <person name="Tsang A."/>
            <person name="Grigoriev I.V."/>
        </authorList>
    </citation>
    <scope>NUCLEOTIDE SEQUENCE [LARGE SCALE GENOMIC DNA]</scope>
    <source>
        <strain evidence="1 2">CBS 494.80</strain>
    </source>
</reference>
<proteinExistence type="predicted"/>
<keyword evidence="2" id="KW-1185">Reference proteome</keyword>
<evidence type="ECO:0000313" key="2">
    <source>
        <dbReference type="Proteomes" id="UP001595075"/>
    </source>
</evidence>
<comment type="caution">
    <text evidence="1">The sequence shown here is derived from an EMBL/GenBank/DDBJ whole genome shotgun (WGS) entry which is preliminary data.</text>
</comment>